<dbReference type="RefSeq" id="WP_359771691.1">
    <property type="nucleotide sequence ID" value="NZ_JBEYRR010000001.1"/>
</dbReference>
<reference evidence="2 3" key="1">
    <citation type="submission" date="2024-06" db="EMBL/GenBank/DDBJ databases">
        <title>The Natural Products Discovery Center: Release of the First 8490 Sequenced Strains for Exploring Actinobacteria Biosynthetic Diversity.</title>
        <authorList>
            <person name="Kalkreuter E."/>
            <person name="Kautsar S.A."/>
            <person name="Yang D."/>
            <person name="Bader C.D."/>
            <person name="Teijaro C.N."/>
            <person name="Fluegel L."/>
            <person name="Davis C.M."/>
            <person name="Simpson J.R."/>
            <person name="Lauterbach L."/>
            <person name="Steele A.D."/>
            <person name="Gui C."/>
            <person name="Meng S."/>
            <person name="Li G."/>
            <person name="Viehrig K."/>
            <person name="Ye F."/>
            <person name="Su P."/>
            <person name="Kiefer A.F."/>
            <person name="Nichols A."/>
            <person name="Cepeda A.J."/>
            <person name="Yan W."/>
            <person name="Fan B."/>
            <person name="Jiang Y."/>
            <person name="Adhikari A."/>
            <person name="Zheng C.-J."/>
            <person name="Schuster L."/>
            <person name="Cowan T.M."/>
            <person name="Smanski M.J."/>
            <person name="Chevrette M.G."/>
            <person name="De Carvalho L.P.S."/>
            <person name="Shen B."/>
        </authorList>
    </citation>
    <scope>NUCLEOTIDE SEQUENCE [LARGE SCALE GENOMIC DNA]</scope>
    <source>
        <strain evidence="2 3">NPDC047833</strain>
    </source>
</reference>
<dbReference type="SUPFAM" id="SSF53041">
    <property type="entry name" value="Resolvase-like"/>
    <property type="match status" value="1"/>
</dbReference>
<proteinExistence type="predicted"/>
<sequence>MANLVYKRVSTDQQSTARQNLVLDEAGIEDPVAFEEAPGTSSRLHPLQRPKFRALLDYARPGDTVHISEMFRLVRGTGHILDVLDVLHRDRLALCIHDGAFSAMDLTARHPRTGELLSTVKFMVQTLAAAGDSNATSSAS</sequence>
<protein>
    <submittedName>
        <fullName evidence="2">Recombinase family protein</fullName>
    </submittedName>
</protein>
<name>A0ABV3LRA1_9ACTN</name>
<evidence type="ECO:0000313" key="2">
    <source>
        <dbReference type="EMBL" id="MEW2361988.1"/>
    </source>
</evidence>
<keyword evidence="3" id="KW-1185">Reference proteome</keyword>
<evidence type="ECO:0000313" key="3">
    <source>
        <dbReference type="Proteomes" id="UP001553843"/>
    </source>
</evidence>
<dbReference type="SMART" id="SM00857">
    <property type="entry name" value="Resolvase"/>
    <property type="match status" value="1"/>
</dbReference>
<dbReference type="InterPro" id="IPR006119">
    <property type="entry name" value="Resolv_N"/>
</dbReference>
<organism evidence="2 3">
    <name type="scientific">Streptomyces huasconensis</name>
    <dbReference type="NCBI Taxonomy" id="1854574"/>
    <lineage>
        <taxon>Bacteria</taxon>
        <taxon>Bacillati</taxon>
        <taxon>Actinomycetota</taxon>
        <taxon>Actinomycetes</taxon>
        <taxon>Kitasatosporales</taxon>
        <taxon>Streptomycetaceae</taxon>
        <taxon>Streptomyces</taxon>
    </lineage>
</organism>
<dbReference type="InterPro" id="IPR036162">
    <property type="entry name" value="Resolvase-like_N_sf"/>
</dbReference>
<dbReference type="EMBL" id="JBEYRS010000003">
    <property type="protein sequence ID" value="MEW2361988.1"/>
    <property type="molecule type" value="Genomic_DNA"/>
</dbReference>
<dbReference type="Gene3D" id="3.40.50.1390">
    <property type="entry name" value="Resolvase, N-terminal catalytic domain"/>
    <property type="match status" value="1"/>
</dbReference>
<evidence type="ECO:0000259" key="1">
    <source>
        <dbReference type="SMART" id="SM00857"/>
    </source>
</evidence>
<gene>
    <name evidence="2" type="ORF">AB0887_08455</name>
</gene>
<dbReference type="Proteomes" id="UP001553843">
    <property type="component" value="Unassembled WGS sequence"/>
</dbReference>
<feature type="domain" description="Resolvase/invertase-type recombinase catalytic" evidence="1">
    <location>
        <begin position="3"/>
        <end position="133"/>
    </location>
</feature>
<dbReference type="Pfam" id="PF00239">
    <property type="entry name" value="Resolvase"/>
    <property type="match status" value="1"/>
</dbReference>
<accession>A0ABV3LRA1</accession>
<comment type="caution">
    <text evidence="2">The sequence shown here is derived from an EMBL/GenBank/DDBJ whole genome shotgun (WGS) entry which is preliminary data.</text>
</comment>